<feature type="repeat" description="PPR" evidence="3">
    <location>
        <begin position="254"/>
        <end position="288"/>
    </location>
</feature>
<feature type="repeat" description="PPR" evidence="3">
    <location>
        <begin position="316"/>
        <end position="346"/>
    </location>
</feature>
<keyword evidence="1" id="KW-0677">Repeat</keyword>
<dbReference type="Pfam" id="PF12854">
    <property type="entry name" value="PPR_1"/>
    <property type="match status" value="1"/>
</dbReference>
<comment type="similarity">
    <text evidence="2">Belongs to the PPR family. PCMP-E subfamily.</text>
</comment>
<evidence type="ECO:0000256" key="2">
    <source>
        <dbReference type="ARBA" id="ARBA00061659"/>
    </source>
</evidence>
<feature type="repeat" description="PPR" evidence="3">
    <location>
        <begin position="190"/>
        <end position="224"/>
    </location>
</feature>
<keyword evidence="5" id="KW-1185">Reference proteome</keyword>
<dbReference type="Pfam" id="PF01535">
    <property type="entry name" value="PPR"/>
    <property type="match status" value="5"/>
</dbReference>
<evidence type="ECO:0008006" key="6">
    <source>
        <dbReference type="Google" id="ProtNLM"/>
    </source>
</evidence>
<accession>A0AAN7M8J8</accession>
<evidence type="ECO:0000256" key="1">
    <source>
        <dbReference type="ARBA" id="ARBA00022737"/>
    </source>
</evidence>
<evidence type="ECO:0000313" key="4">
    <source>
        <dbReference type="EMBL" id="KAK4801270.1"/>
    </source>
</evidence>
<feature type="repeat" description="PPR" evidence="3">
    <location>
        <begin position="89"/>
        <end position="123"/>
    </location>
</feature>
<dbReference type="PROSITE" id="PS51375">
    <property type="entry name" value="PPR"/>
    <property type="match status" value="5"/>
</dbReference>
<dbReference type="AlphaFoldDB" id="A0AAN7M8J8"/>
<reference evidence="4 5" key="1">
    <citation type="journal article" date="2023" name="Hortic Res">
        <title>Pangenome of water caltrop reveals structural variations and asymmetric subgenome divergence after allopolyploidization.</title>
        <authorList>
            <person name="Zhang X."/>
            <person name="Chen Y."/>
            <person name="Wang L."/>
            <person name="Yuan Y."/>
            <person name="Fang M."/>
            <person name="Shi L."/>
            <person name="Lu R."/>
            <person name="Comes H.P."/>
            <person name="Ma Y."/>
            <person name="Chen Y."/>
            <person name="Huang G."/>
            <person name="Zhou Y."/>
            <person name="Zheng Z."/>
            <person name="Qiu Y."/>
        </authorList>
    </citation>
    <scope>NUCLEOTIDE SEQUENCE [LARGE SCALE GENOMIC DNA]</scope>
    <source>
        <strain evidence="4">F231</strain>
    </source>
</reference>
<dbReference type="InterPro" id="IPR046848">
    <property type="entry name" value="E_motif"/>
</dbReference>
<dbReference type="EMBL" id="JAXQNO010000003">
    <property type="protein sequence ID" value="KAK4801270.1"/>
    <property type="molecule type" value="Genomic_DNA"/>
</dbReference>
<dbReference type="NCBIfam" id="TIGR00756">
    <property type="entry name" value="PPR"/>
    <property type="match status" value="7"/>
</dbReference>
<dbReference type="FunFam" id="1.25.40.10:FF:000277">
    <property type="entry name" value="Pentatricopeptide repeat-containing protein, mitochondrial"/>
    <property type="match status" value="1"/>
</dbReference>
<dbReference type="Gene3D" id="1.25.40.10">
    <property type="entry name" value="Tetratricopeptide repeat domain"/>
    <property type="match status" value="4"/>
</dbReference>
<protein>
    <recommendedName>
        <fullName evidence="6">Chlororespiratory reduction 4</fullName>
    </recommendedName>
</protein>
<dbReference type="GO" id="GO:0016556">
    <property type="term" value="P:mRNA modification"/>
    <property type="evidence" value="ECO:0007669"/>
    <property type="project" value="UniProtKB-ARBA"/>
</dbReference>
<evidence type="ECO:0000256" key="3">
    <source>
        <dbReference type="PROSITE-ProRule" id="PRU00708"/>
    </source>
</evidence>
<dbReference type="PANTHER" id="PTHR47926">
    <property type="entry name" value="PENTATRICOPEPTIDE REPEAT-CONTAINING PROTEIN"/>
    <property type="match status" value="1"/>
</dbReference>
<dbReference type="Proteomes" id="UP001346149">
    <property type="component" value="Unassembled WGS sequence"/>
</dbReference>
<dbReference type="Pfam" id="PF20431">
    <property type="entry name" value="E_motif"/>
    <property type="match status" value="1"/>
</dbReference>
<name>A0AAN7M8J8_TRANT</name>
<dbReference type="PANTHER" id="PTHR47926:SF456">
    <property type="entry name" value="PENTATRICOPEPTIDE REPEAT-CONTAINING PROTEIN ELI1, CHLOROPLASTIC"/>
    <property type="match status" value="1"/>
</dbReference>
<organism evidence="4 5">
    <name type="scientific">Trapa natans</name>
    <name type="common">Water chestnut</name>
    <dbReference type="NCBI Taxonomy" id="22666"/>
    <lineage>
        <taxon>Eukaryota</taxon>
        <taxon>Viridiplantae</taxon>
        <taxon>Streptophyta</taxon>
        <taxon>Embryophyta</taxon>
        <taxon>Tracheophyta</taxon>
        <taxon>Spermatophyta</taxon>
        <taxon>Magnoliopsida</taxon>
        <taxon>eudicotyledons</taxon>
        <taxon>Gunneridae</taxon>
        <taxon>Pentapetalae</taxon>
        <taxon>rosids</taxon>
        <taxon>malvids</taxon>
        <taxon>Myrtales</taxon>
        <taxon>Lythraceae</taxon>
        <taxon>Trapa</taxon>
    </lineage>
</organism>
<dbReference type="InterPro" id="IPR002885">
    <property type="entry name" value="PPR_rpt"/>
</dbReference>
<proteinExistence type="inferred from homology"/>
<dbReference type="InterPro" id="IPR011990">
    <property type="entry name" value="TPR-like_helical_dom_sf"/>
</dbReference>
<evidence type="ECO:0000313" key="5">
    <source>
        <dbReference type="Proteomes" id="UP001346149"/>
    </source>
</evidence>
<dbReference type="InterPro" id="IPR046960">
    <property type="entry name" value="PPR_At4g14850-like_plant"/>
</dbReference>
<feature type="repeat" description="PPR" evidence="3">
    <location>
        <begin position="418"/>
        <end position="452"/>
    </location>
</feature>
<dbReference type="Pfam" id="PF13041">
    <property type="entry name" value="PPR_2"/>
    <property type="match status" value="2"/>
</dbReference>
<comment type="caution">
    <text evidence="4">The sequence shown here is derived from an EMBL/GenBank/DDBJ whole genome shotgun (WGS) entry which is preliminary data.</text>
</comment>
<sequence length="640" mass="71445">MLLCSSSCSSSSSCQPWSSPAPTLILLQSCRTLSDVAQLHSRLITTGFIRSPSITTNIILSFSSSPHPPLAQFARFLLVSRRSPSSWDDPFLWNAVIKSHSHGLDPRQALALFCLMLESGVFGDKFSFSLALKACSRVGDVRVGKQIHGLLSKTDIRSNLYLENGLIGFYLRCGDYSSAYRVFVRMPHMDSVTYNSMIDGCVKCGMVDSACALFDSMPPEKRNLITWNSILSVCSQSGGLEHAWELFGEMPERDLISWNTMIDACVKAGKVNEARVLFDVMPERDLISWASMIDGYAKACKIDIARSLFDEMPQRDVVACNTMMAGYVQNGLHEEALDIFHCMQNDILLSPDITTLSIALSVVAQLVCLDEGLAIHQYMEQKSFSINGKLGVSLIDMYSKCGSIEKAMLVFDSIRDKEVDHWNAMIGGMAIHGLGELAFNLFMEMERLSVEPDDITFIGVLNACSHSGLVKEGLIVFEIMRRFHKLYPRLQHYGCVVDILSRAGHLGEAFKFIEAMPIEPNEVIWRTLLSNSRIHENPEIGKVIAEHLIQLDSRSSSSYILLSNTYASLNLWGSVSRIRMEMKEKNIKKIPGCSWIELEGTLHEFFAYDESHPQVSDACTMLGRMLIPNPEVAFGTYLNL</sequence>
<gene>
    <name evidence="4" type="ORF">SAY86_021757</name>
</gene>
<dbReference type="GO" id="GO:0003723">
    <property type="term" value="F:RNA binding"/>
    <property type="evidence" value="ECO:0007669"/>
    <property type="project" value="InterPro"/>
</dbReference>
<dbReference type="GO" id="GO:0005737">
    <property type="term" value="C:cytoplasm"/>
    <property type="evidence" value="ECO:0007669"/>
    <property type="project" value="UniProtKB-ARBA"/>
</dbReference>